<feature type="compositionally biased region" description="Basic and acidic residues" evidence="1">
    <location>
        <begin position="106"/>
        <end position="115"/>
    </location>
</feature>
<proteinExistence type="predicted"/>
<dbReference type="Gene3D" id="3.30.160.240">
    <property type="entry name" value="Rv1738"/>
    <property type="match status" value="1"/>
</dbReference>
<sequence>MSQGELHGAGSTRGTLGVGVARGGGARRSALDAGRGRPPQPGAGRAPRGAHRPAPPRRRPVGEIRAAPTVRGAVGAAVRGVARRVGLPLRRGSVAHWKQAGIPGRGRGDRRKETMMDDSSGPAPGGVHTKTWTVRVDLFEDGDVTSAHAVLDCGDSRLQAHSASLRDPVDRPQAQIGDEFAAGRALIDLGYQLLREGQADTRANTVLPGS</sequence>
<name>A0A2X0IDV6_9ACTN</name>
<evidence type="ECO:0000313" key="2">
    <source>
        <dbReference type="EMBL" id="RAG82717.1"/>
    </source>
</evidence>
<dbReference type="SUPFAM" id="SSF143212">
    <property type="entry name" value="Rv2632c-like"/>
    <property type="match status" value="1"/>
</dbReference>
<evidence type="ECO:0008006" key="4">
    <source>
        <dbReference type="Google" id="ProtNLM"/>
    </source>
</evidence>
<feature type="compositionally biased region" description="Gly residues" evidence="1">
    <location>
        <begin position="16"/>
        <end position="26"/>
    </location>
</feature>
<comment type="caution">
    <text evidence="2">The sequence shown here is derived from an EMBL/GenBank/DDBJ whole genome shotgun (WGS) entry which is preliminary data.</text>
</comment>
<dbReference type="OrthoDB" id="4828144at2"/>
<accession>A0A2X0IDV6</accession>
<protein>
    <recommendedName>
        <fullName evidence="4">DUF1876 domain-containing protein</fullName>
    </recommendedName>
</protein>
<dbReference type="AlphaFoldDB" id="A0A2X0IDV6"/>
<dbReference type="Pfam" id="PF08962">
    <property type="entry name" value="Rv2632c-like"/>
    <property type="match status" value="1"/>
</dbReference>
<feature type="compositionally biased region" description="Low complexity" evidence="1">
    <location>
        <begin position="27"/>
        <end position="47"/>
    </location>
</feature>
<feature type="region of interest" description="Disordered" evidence="1">
    <location>
        <begin position="1"/>
        <end position="68"/>
    </location>
</feature>
<organism evidence="2 3">
    <name type="scientific">Streptacidiphilus pinicola</name>
    <dbReference type="NCBI Taxonomy" id="2219663"/>
    <lineage>
        <taxon>Bacteria</taxon>
        <taxon>Bacillati</taxon>
        <taxon>Actinomycetota</taxon>
        <taxon>Actinomycetes</taxon>
        <taxon>Kitasatosporales</taxon>
        <taxon>Streptomycetaceae</taxon>
        <taxon>Streptacidiphilus</taxon>
    </lineage>
</organism>
<gene>
    <name evidence="2" type="ORF">DN069_26070</name>
</gene>
<dbReference type="InterPro" id="IPR038070">
    <property type="entry name" value="Rv2632c-like_sf"/>
</dbReference>
<dbReference type="InterPro" id="IPR015057">
    <property type="entry name" value="Rv2632c-like"/>
</dbReference>
<feature type="compositionally biased region" description="Basic residues" evidence="1">
    <location>
        <begin position="48"/>
        <end position="59"/>
    </location>
</feature>
<dbReference type="Proteomes" id="UP000248889">
    <property type="component" value="Unassembled WGS sequence"/>
</dbReference>
<keyword evidence="3" id="KW-1185">Reference proteome</keyword>
<dbReference type="EMBL" id="QKYN01000106">
    <property type="protein sequence ID" value="RAG82717.1"/>
    <property type="molecule type" value="Genomic_DNA"/>
</dbReference>
<reference evidence="2 3" key="1">
    <citation type="submission" date="2018-06" db="EMBL/GenBank/DDBJ databases">
        <title>Streptacidiphilus pinicola sp. nov., isolated from pine grove soil.</title>
        <authorList>
            <person name="Roh S.G."/>
            <person name="Park S."/>
            <person name="Kim M.-K."/>
            <person name="Yun B.-R."/>
            <person name="Park J."/>
            <person name="Kim M.J."/>
            <person name="Kim Y.S."/>
            <person name="Kim S.B."/>
        </authorList>
    </citation>
    <scope>NUCLEOTIDE SEQUENCE [LARGE SCALE GENOMIC DNA]</scope>
    <source>
        <strain evidence="2 3">MMS16-CNU450</strain>
    </source>
</reference>
<feature type="region of interest" description="Disordered" evidence="1">
    <location>
        <begin position="99"/>
        <end position="129"/>
    </location>
</feature>
<evidence type="ECO:0000256" key="1">
    <source>
        <dbReference type="SAM" id="MobiDB-lite"/>
    </source>
</evidence>
<evidence type="ECO:0000313" key="3">
    <source>
        <dbReference type="Proteomes" id="UP000248889"/>
    </source>
</evidence>